<dbReference type="PANTHER" id="PTHR43375:SF1">
    <property type="entry name" value="OROTIDINE 5'-PHOSPHATE DECARBOXYLASE"/>
    <property type="match status" value="1"/>
</dbReference>
<evidence type="ECO:0000256" key="4">
    <source>
        <dbReference type="ARBA" id="ARBA00022975"/>
    </source>
</evidence>
<dbReference type="OrthoDB" id="9808470at2"/>
<dbReference type="AlphaFoldDB" id="A0A1Q2D1E3"/>
<evidence type="ECO:0000256" key="6">
    <source>
        <dbReference type="ARBA" id="ARBA00049157"/>
    </source>
</evidence>
<dbReference type="EMBL" id="CP019607">
    <property type="protein sequence ID" value="AQP52177.1"/>
    <property type="molecule type" value="Genomic_DNA"/>
</dbReference>
<dbReference type="RefSeq" id="WP_077352163.1">
    <property type="nucleotide sequence ID" value="NZ_CP019607.1"/>
</dbReference>
<dbReference type="NCBIfam" id="TIGR02127">
    <property type="entry name" value="pyrF_sub2"/>
    <property type="match status" value="1"/>
</dbReference>
<proteinExistence type="inferred from homology"/>
<evidence type="ECO:0000313" key="10">
    <source>
        <dbReference type="Proteomes" id="UP000188235"/>
    </source>
</evidence>
<dbReference type="Pfam" id="PF00215">
    <property type="entry name" value="OMPdecase"/>
    <property type="match status" value="1"/>
</dbReference>
<dbReference type="SUPFAM" id="SSF51366">
    <property type="entry name" value="Ribulose-phoshate binding barrel"/>
    <property type="match status" value="1"/>
</dbReference>
<sequence length="275" mass="28608">MSYASRLAAAVADRGRLCVGIDPMPSVLDAWRLPHDVQGLERCSRAIVELLGDRIAVFKPQSAFFEAYGSRGIAVLEQVLTDIREAGALSLLDVKRGDIGSSMAGYADAYLGEDAPVRADAITLSPYLGVGSLRPAIDAAVAGGQGVYVLARTSNPDGAGIQLAATDRGSVAQLVVEEARELNVRSENAIGLVVGATHAEAGCRLDDFNGSILVPGIGAQGGTVEGLTSIFGAAIGRVLPTASREVIGHGPLEVRNRAQILTAEVHKLPLSDPNY</sequence>
<feature type="domain" description="Orotidine 5'-phosphate decarboxylase" evidence="8">
    <location>
        <begin position="16"/>
        <end position="258"/>
    </location>
</feature>
<dbReference type="InterPro" id="IPR013785">
    <property type="entry name" value="Aldolase_TIM"/>
</dbReference>
<dbReference type="EC" id="4.1.1.23" evidence="7"/>
<dbReference type="KEGG" id="tfa:BW733_16445"/>
<dbReference type="InterPro" id="IPR001754">
    <property type="entry name" value="OMPdeCOase_dom"/>
</dbReference>
<keyword evidence="10" id="KW-1185">Reference proteome</keyword>
<reference evidence="9 10" key="1">
    <citation type="journal article" date="2008" name="Int. J. Syst. Evol. Microbiol.">
        <title>Tessaracoccus flavescens sp. nov., isolated from marine sediment.</title>
        <authorList>
            <person name="Lee D.W."/>
            <person name="Lee S.D."/>
        </authorList>
    </citation>
    <scope>NUCLEOTIDE SEQUENCE [LARGE SCALE GENOMIC DNA]</scope>
    <source>
        <strain evidence="9 10">SST-39T</strain>
    </source>
</reference>
<keyword evidence="4" id="KW-0665">Pyrimidine biosynthesis</keyword>
<dbReference type="CDD" id="cd04725">
    <property type="entry name" value="OMP_decarboxylase_like"/>
    <property type="match status" value="1"/>
</dbReference>
<keyword evidence="3" id="KW-0210">Decarboxylase</keyword>
<keyword evidence="5" id="KW-0456">Lyase</keyword>
<dbReference type="SMART" id="SM00934">
    <property type="entry name" value="OMPdecase"/>
    <property type="match status" value="1"/>
</dbReference>
<dbReference type="GO" id="GO:0006207">
    <property type="term" value="P:'de novo' pyrimidine nucleobase biosynthetic process"/>
    <property type="evidence" value="ECO:0007669"/>
    <property type="project" value="InterPro"/>
</dbReference>
<evidence type="ECO:0000313" key="9">
    <source>
        <dbReference type="EMBL" id="AQP52177.1"/>
    </source>
</evidence>
<evidence type="ECO:0000256" key="7">
    <source>
        <dbReference type="NCBIfam" id="TIGR02127"/>
    </source>
</evidence>
<organism evidence="9 10">
    <name type="scientific">Tessaracoccus flavescens</name>
    <dbReference type="NCBI Taxonomy" id="399497"/>
    <lineage>
        <taxon>Bacteria</taxon>
        <taxon>Bacillati</taxon>
        <taxon>Actinomycetota</taxon>
        <taxon>Actinomycetes</taxon>
        <taxon>Propionibacteriales</taxon>
        <taxon>Propionibacteriaceae</taxon>
        <taxon>Tessaracoccus</taxon>
    </lineage>
</organism>
<dbReference type="GO" id="GO:0044205">
    <property type="term" value="P:'de novo' UMP biosynthetic process"/>
    <property type="evidence" value="ECO:0007669"/>
    <property type="project" value="UniProtKB-UniPathway"/>
</dbReference>
<dbReference type="Proteomes" id="UP000188235">
    <property type="component" value="Chromosome"/>
</dbReference>
<dbReference type="Gene3D" id="3.20.20.70">
    <property type="entry name" value="Aldolase class I"/>
    <property type="match status" value="1"/>
</dbReference>
<evidence type="ECO:0000256" key="3">
    <source>
        <dbReference type="ARBA" id="ARBA00022793"/>
    </source>
</evidence>
<dbReference type="UniPathway" id="UPA00070">
    <property type="reaction ID" value="UER00120"/>
</dbReference>
<accession>A0A1Q2D1E3</accession>
<comment type="catalytic activity">
    <reaction evidence="6">
        <text>orotidine 5'-phosphate + H(+) = UMP + CO2</text>
        <dbReference type="Rhea" id="RHEA:11596"/>
        <dbReference type="ChEBI" id="CHEBI:15378"/>
        <dbReference type="ChEBI" id="CHEBI:16526"/>
        <dbReference type="ChEBI" id="CHEBI:57538"/>
        <dbReference type="ChEBI" id="CHEBI:57865"/>
        <dbReference type="EC" id="4.1.1.23"/>
    </reaction>
</comment>
<comment type="pathway">
    <text evidence="1">Pyrimidine metabolism; UMP biosynthesis via de novo pathway; UMP from orotate: step 2/2.</text>
</comment>
<dbReference type="InterPro" id="IPR011995">
    <property type="entry name" value="OMPdecase_type-2"/>
</dbReference>
<name>A0A1Q2D1E3_9ACTN</name>
<dbReference type="STRING" id="399497.BW733_16445"/>
<evidence type="ECO:0000256" key="2">
    <source>
        <dbReference type="ARBA" id="ARBA00008847"/>
    </source>
</evidence>
<evidence type="ECO:0000256" key="1">
    <source>
        <dbReference type="ARBA" id="ARBA00004861"/>
    </source>
</evidence>
<dbReference type="PANTHER" id="PTHR43375">
    <property type="entry name" value="OROTIDINE 5'-PHOSPHATE DECARBOXYLASE"/>
    <property type="match status" value="1"/>
</dbReference>
<dbReference type="InterPro" id="IPR011060">
    <property type="entry name" value="RibuloseP-bd_barrel"/>
</dbReference>
<gene>
    <name evidence="9" type="ORF">BW733_16445</name>
</gene>
<evidence type="ECO:0000259" key="8">
    <source>
        <dbReference type="SMART" id="SM00934"/>
    </source>
</evidence>
<evidence type="ECO:0000256" key="5">
    <source>
        <dbReference type="ARBA" id="ARBA00023239"/>
    </source>
</evidence>
<dbReference type="GO" id="GO:0004590">
    <property type="term" value="F:orotidine-5'-phosphate decarboxylase activity"/>
    <property type="evidence" value="ECO:0007669"/>
    <property type="project" value="UniProtKB-UniRule"/>
</dbReference>
<comment type="similarity">
    <text evidence="2">Belongs to the OMP decarboxylase family. Type 2 subfamily.</text>
</comment>
<protein>
    <recommendedName>
        <fullName evidence="7">Orotidine-5'-phosphate decarboxylase</fullName>
        <ecNumber evidence="7">4.1.1.23</ecNumber>
    </recommendedName>
</protein>